<dbReference type="Pfam" id="PF01297">
    <property type="entry name" value="ZnuA"/>
    <property type="match status" value="1"/>
</dbReference>
<gene>
    <name evidence="5" type="ORF">H9856_04730</name>
</gene>
<dbReference type="SUPFAM" id="SSF53807">
    <property type="entry name" value="Helical backbone' metal receptor"/>
    <property type="match status" value="1"/>
</dbReference>
<evidence type="ECO:0000256" key="3">
    <source>
        <dbReference type="ARBA" id="ARBA00022723"/>
    </source>
</evidence>
<dbReference type="InterPro" id="IPR006127">
    <property type="entry name" value="ZnuA-like"/>
</dbReference>
<name>A0A9D1VHX4_9LACO</name>
<dbReference type="Proteomes" id="UP000824231">
    <property type="component" value="Unassembled WGS sequence"/>
</dbReference>
<reference evidence="5" key="1">
    <citation type="journal article" date="2021" name="PeerJ">
        <title>Extensive microbial diversity within the chicken gut microbiome revealed by metagenomics and culture.</title>
        <authorList>
            <person name="Gilroy R."/>
            <person name="Ravi A."/>
            <person name="Getino M."/>
            <person name="Pursley I."/>
            <person name="Horton D.L."/>
            <person name="Alikhan N.F."/>
            <person name="Baker D."/>
            <person name="Gharbi K."/>
            <person name="Hall N."/>
            <person name="Watson M."/>
            <person name="Adriaenssens E.M."/>
            <person name="Foster-Nyarko E."/>
            <person name="Jarju S."/>
            <person name="Secka A."/>
            <person name="Antonio M."/>
            <person name="Oren A."/>
            <person name="Chaudhuri R.R."/>
            <person name="La Ragione R."/>
            <person name="Hildebrand F."/>
            <person name="Pallen M.J."/>
        </authorList>
    </citation>
    <scope>NUCLEOTIDE SEQUENCE</scope>
    <source>
        <strain evidence="5">ChiSxjej3B15-572</strain>
    </source>
</reference>
<evidence type="ECO:0000256" key="4">
    <source>
        <dbReference type="ARBA" id="ARBA00022729"/>
    </source>
</evidence>
<keyword evidence="2" id="KW-0813">Transport</keyword>
<evidence type="ECO:0000313" key="6">
    <source>
        <dbReference type="Proteomes" id="UP000824231"/>
    </source>
</evidence>
<accession>A0A9D1VHX4</accession>
<dbReference type="AlphaFoldDB" id="A0A9D1VHX4"/>
<dbReference type="PANTHER" id="PTHR42953:SF1">
    <property type="entry name" value="METAL-BINDING PROTEIN HI_0362-RELATED"/>
    <property type="match status" value="1"/>
</dbReference>
<dbReference type="PANTHER" id="PTHR42953">
    <property type="entry name" value="HIGH-AFFINITY ZINC UPTAKE SYSTEM PROTEIN ZNUA-RELATED"/>
    <property type="match status" value="1"/>
</dbReference>
<reference evidence="5" key="2">
    <citation type="submission" date="2021-04" db="EMBL/GenBank/DDBJ databases">
        <authorList>
            <person name="Gilroy R."/>
        </authorList>
    </citation>
    <scope>NUCLEOTIDE SEQUENCE</scope>
    <source>
        <strain evidence="5">ChiSxjej3B15-572</strain>
    </source>
</reference>
<keyword evidence="4" id="KW-0732">Signal</keyword>
<proteinExistence type="predicted"/>
<evidence type="ECO:0000313" key="5">
    <source>
        <dbReference type="EMBL" id="HIX35685.1"/>
    </source>
</evidence>
<dbReference type="EMBL" id="DXFH01000019">
    <property type="protein sequence ID" value="HIX35685.1"/>
    <property type="molecule type" value="Genomic_DNA"/>
</dbReference>
<protein>
    <submittedName>
        <fullName evidence="5">Zinc ABC transporter substrate-binding protein</fullName>
    </submittedName>
</protein>
<evidence type="ECO:0000256" key="2">
    <source>
        <dbReference type="ARBA" id="ARBA00022448"/>
    </source>
</evidence>
<evidence type="ECO:0000256" key="1">
    <source>
        <dbReference type="ARBA" id="ARBA00004196"/>
    </source>
</evidence>
<sequence>MIKKKWGWWALIGSLLIILLLMIVTTPAKSQSKKPIRVVASLNFYGEAAQKVAGKYGQVESLINNSAVDPHDYQPSIRQSQQVSHADFIIENGLGYDHWLDKMVAANDNHPKVITVGTTIAHAKNGDNEHVWYQPQVMIKLTNQLTDEFAKKDPKHSDYYHKNAKTYVHQLNQQDKLIRQAKANVHQNDQVAVSEPVFDYSLAAMGYHITDSHFAKAIEDGDDPSTHDISAIQNDIRHHRLAFFVENPQSSSKTVDNLTRLARKHHVTVIQVTETKPDDESYTEWMSRQYRLVLKAQRSE</sequence>
<keyword evidence="3" id="KW-0479">Metal-binding</keyword>
<dbReference type="GO" id="GO:0046872">
    <property type="term" value="F:metal ion binding"/>
    <property type="evidence" value="ECO:0007669"/>
    <property type="project" value="UniProtKB-KW"/>
</dbReference>
<dbReference type="Gene3D" id="3.40.50.1980">
    <property type="entry name" value="Nitrogenase molybdenum iron protein domain"/>
    <property type="match status" value="2"/>
</dbReference>
<comment type="subcellular location">
    <subcellularLocation>
        <location evidence="1">Cell envelope</location>
    </subcellularLocation>
</comment>
<dbReference type="GO" id="GO:0030001">
    <property type="term" value="P:metal ion transport"/>
    <property type="evidence" value="ECO:0007669"/>
    <property type="project" value="InterPro"/>
</dbReference>
<dbReference type="InterPro" id="IPR050492">
    <property type="entry name" value="Bact_metal-bind_prot9"/>
</dbReference>
<comment type="caution">
    <text evidence="5">The sequence shown here is derived from an EMBL/GenBank/DDBJ whole genome shotgun (WGS) entry which is preliminary data.</text>
</comment>
<dbReference type="GO" id="GO:0030313">
    <property type="term" value="C:cell envelope"/>
    <property type="evidence" value="ECO:0007669"/>
    <property type="project" value="UniProtKB-SubCell"/>
</dbReference>
<organism evidence="5 6">
    <name type="scientific">Candidatus Limosilactobacillus merdigallinarum</name>
    <dbReference type="NCBI Taxonomy" id="2838652"/>
    <lineage>
        <taxon>Bacteria</taxon>
        <taxon>Bacillati</taxon>
        <taxon>Bacillota</taxon>
        <taxon>Bacilli</taxon>
        <taxon>Lactobacillales</taxon>
        <taxon>Lactobacillaceae</taxon>
        <taxon>Limosilactobacillus</taxon>
    </lineage>
</organism>